<protein>
    <recommendedName>
        <fullName evidence="3">Neprosin PEP catalytic domain-containing protein</fullName>
    </recommendedName>
</protein>
<dbReference type="Pfam" id="PF03080">
    <property type="entry name" value="Neprosin"/>
    <property type="match status" value="1"/>
</dbReference>
<dbReference type="PANTHER" id="PTHR31589:SF208">
    <property type="entry name" value="NEPROSIN DOMAIN-CONTAINING PROTEIN"/>
    <property type="match status" value="1"/>
</dbReference>
<dbReference type="PROSITE" id="PS52045">
    <property type="entry name" value="NEPROSIN_PEP_CD"/>
    <property type="match status" value="1"/>
</dbReference>
<sequence length="400" mass="45075">MEKLVMNRRIIQHFLLLLFLCLMNYEGVRGTKILNKPPMKTIKTEYGDVYDCVDFYDQPAFHHPLLKNHNYHPQMKPSLLTKESIPTASRSATTLQPMGLSDGGCPVGTVPIRRYTKEDVIRQKLLPPPEDTVHVVDPPLTNRDNFNDSKTRRIKPLKGYKLAIVSTDDNPNNKFGGASMIAAIYNPRSTGQQHSACRLKLIKGKNIIQTGWRVDPTLYGDNRTRVFIHFHDGTNSCFDLLCPSFVIVSQNITLGQAFPNTSTIHGKLYDMAFQIKWDQEKGNWWLFLDNVAIGFWPKEVFDDFGNFATKVEWGGVVYSPAGVLEPPMGSGLYPLMRSTTVNAYCRVITLLNDKGLNIDLLGSKLPTFSTTPMLYTVIDVPNYPGLDYNHTILYGGPGEI</sequence>
<dbReference type="AlphaFoldDB" id="A0A9J5XKC4"/>
<comment type="caution">
    <text evidence="4">The sequence shown here is derived from an EMBL/GenBank/DDBJ whole genome shotgun (WGS) entry which is preliminary data.</text>
</comment>
<dbReference type="Proteomes" id="UP000824120">
    <property type="component" value="Chromosome 9"/>
</dbReference>
<feature type="signal peptide" evidence="2">
    <location>
        <begin position="1"/>
        <end position="30"/>
    </location>
</feature>
<feature type="domain" description="Neprosin PEP catalytic" evidence="3">
    <location>
        <begin position="154"/>
        <end position="400"/>
    </location>
</feature>
<dbReference type="InterPro" id="IPR053168">
    <property type="entry name" value="Glutamic_endopeptidase"/>
</dbReference>
<name>A0A9J5XKC4_SOLCO</name>
<evidence type="ECO:0000259" key="3">
    <source>
        <dbReference type="PROSITE" id="PS52045"/>
    </source>
</evidence>
<dbReference type="OrthoDB" id="1858978at2759"/>
<dbReference type="Gene3D" id="3.90.1320.10">
    <property type="entry name" value="Outer-capsid protein sigma 3, large lobe"/>
    <property type="match status" value="1"/>
</dbReference>
<organism evidence="4 5">
    <name type="scientific">Solanum commersonii</name>
    <name type="common">Commerson's wild potato</name>
    <name type="synonym">Commerson's nightshade</name>
    <dbReference type="NCBI Taxonomy" id="4109"/>
    <lineage>
        <taxon>Eukaryota</taxon>
        <taxon>Viridiplantae</taxon>
        <taxon>Streptophyta</taxon>
        <taxon>Embryophyta</taxon>
        <taxon>Tracheophyta</taxon>
        <taxon>Spermatophyta</taxon>
        <taxon>Magnoliopsida</taxon>
        <taxon>eudicotyledons</taxon>
        <taxon>Gunneridae</taxon>
        <taxon>Pentapetalae</taxon>
        <taxon>asterids</taxon>
        <taxon>lamiids</taxon>
        <taxon>Solanales</taxon>
        <taxon>Solanaceae</taxon>
        <taxon>Solanoideae</taxon>
        <taxon>Solaneae</taxon>
        <taxon>Solanum</taxon>
    </lineage>
</organism>
<keyword evidence="5" id="KW-1185">Reference proteome</keyword>
<proteinExistence type="predicted"/>
<accession>A0A9J5XKC4</accession>
<evidence type="ECO:0000256" key="1">
    <source>
        <dbReference type="SAM" id="MobiDB-lite"/>
    </source>
</evidence>
<dbReference type="EMBL" id="JACXVP010000009">
    <property type="protein sequence ID" value="KAG5588747.1"/>
    <property type="molecule type" value="Genomic_DNA"/>
</dbReference>
<keyword evidence="2" id="KW-0732">Signal</keyword>
<reference evidence="4 5" key="1">
    <citation type="submission" date="2020-09" db="EMBL/GenBank/DDBJ databases">
        <title>De no assembly of potato wild relative species, Solanum commersonii.</title>
        <authorList>
            <person name="Cho K."/>
        </authorList>
    </citation>
    <scope>NUCLEOTIDE SEQUENCE [LARGE SCALE GENOMIC DNA]</scope>
    <source>
        <strain evidence="4">LZ3.2</strain>
        <tissue evidence="4">Leaf</tissue>
    </source>
</reference>
<dbReference type="PANTHER" id="PTHR31589">
    <property type="entry name" value="PROTEIN, PUTATIVE (DUF239)-RELATED-RELATED"/>
    <property type="match status" value="1"/>
</dbReference>
<gene>
    <name evidence="4" type="ORF">H5410_049181</name>
</gene>
<evidence type="ECO:0000313" key="5">
    <source>
        <dbReference type="Proteomes" id="UP000824120"/>
    </source>
</evidence>
<dbReference type="Pfam" id="PF14365">
    <property type="entry name" value="Neprosin_AP"/>
    <property type="match status" value="1"/>
</dbReference>
<evidence type="ECO:0000256" key="2">
    <source>
        <dbReference type="SAM" id="SignalP"/>
    </source>
</evidence>
<feature type="region of interest" description="Disordered" evidence="1">
    <location>
        <begin position="130"/>
        <end position="150"/>
    </location>
</feature>
<dbReference type="InterPro" id="IPR004314">
    <property type="entry name" value="Neprosin"/>
</dbReference>
<feature type="chain" id="PRO_5039887714" description="Neprosin PEP catalytic domain-containing protein" evidence="2">
    <location>
        <begin position="31"/>
        <end position="400"/>
    </location>
</feature>
<dbReference type="InterPro" id="IPR025521">
    <property type="entry name" value="Neprosin_propep"/>
</dbReference>
<evidence type="ECO:0000313" key="4">
    <source>
        <dbReference type="EMBL" id="KAG5588747.1"/>
    </source>
</evidence>